<dbReference type="InterPro" id="IPR015946">
    <property type="entry name" value="KH_dom-like_a/b"/>
</dbReference>
<dbReference type="PANTHER" id="PTHR39624">
    <property type="entry name" value="PROTEIN INVOLVED IN RIMO-MEDIATED BETA-METHYLTHIOLATION OF RIBOSOMAL PROTEIN S12 YCAO"/>
    <property type="match status" value="1"/>
</dbReference>
<comment type="caution">
    <text evidence="1">The sequence shown here is derived from an EMBL/GenBank/DDBJ whole genome shotgun (WGS) entry which is preliminary data.</text>
</comment>
<accession>A0A2P7MYL3</accession>
<evidence type="ECO:0000313" key="1">
    <source>
        <dbReference type="EMBL" id="PSJ06315.1"/>
    </source>
</evidence>
<name>A0A2P7MYL3_9CYAN</name>
<protein>
    <submittedName>
        <fullName evidence="1">Osmotically inducible protein OsmC</fullName>
    </submittedName>
</protein>
<dbReference type="PANTHER" id="PTHR39624:SF2">
    <property type="entry name" value="OSMC-LIKE PROTEIN"/>
    <property type="match status" value="1"/>
</dbReference>
<dbReference type="Gene3D" id="3.30.300.20">
    <property type="match status" value="1"/>
</dbReference>
<evidence type="ECO:0000313" key="2">
    <source>
        <dbReference type="Proteomes" id="UP000243002"/>
    </source>
</evidence>
<dbReference type="Pfam" id="PF02566">
    <property type="entry name" value="OsmC"/>
    <property type="match status" value="1"/>
</dbReference>
<dbReference type="InterPro" id="IPR036102">
    <property type="entry name" value="OsmC/Ohrsf"/>
</dbReference>
<sequence>MTTIDSRYEGALRCHSSHGPSGCELETDAPIDNQGKGERFSPTDLVATALSTCILTILGIVAERHGWPLQGASARIEKTMTPEAPRRIALLEVWISLPAGLSEEQRAVLHRAGETCPVKLSLEGAVPMRLHWA</sequence>
<gene>
    <name evidence="1" type="ORF">C7K55_05170</name>
</gene>
<proteinExistence type="predicted"/>
<dbReference type="OrthoDB" id="290036at2"/>
<dbReference type="InterPro" id="IPR003718">
    <property type="entry name" value="OsmC/Ohr_fam"/>
</dbReference>
<dbReference type="RefSeq" id="WP_106502350.1">
    <property type="nucleotide sequence ID" value="NZ_PXXO01000004.1"/>
</dbReference>
<organism evidence="1 2">
    <name type="scientific">Cyanobium usitatum str. Tous</name>
    <dbReference type="NCBI Taxonomy" id="2116684"/>
    <lineage>
        <taxon>Bacteria</taxon>
        <taxon>Bacillati</taxon>
        <taxon>Cyanobacteriota</taxon>
        <taxon>Cyanophyceae</taxon>
        <taxon>Synechococcales</taxon>
        <taxon>Prochlorococcaceae</taxon>
        <taxon>Cyanobium</taxon>
    </lineage>
</organism>
<keyword evidence="2" id="KW-1185">Reference proteome</keyword>
<dbReference type="AlphaFoldDB" id="A0A2P7MYL3"/>
<dbReference type="Proteomes" id="UP000243002">
    <property type="component" value="Unassembled WGS sequence"/>
</dbReference>
<dbReference type="SUPFAM" id="SSF82784">
    <property type="entry name" value="OsmC-like"/>
    <property type="match status" value="1"/>
</dbReference>
<reference evidence="1 2" key="1">
    <citation type="journal article" date="2018" name="Environ. Microbiol.">
        <title>Ecological and genomic features of two widespread freshwater picocyanobacteria.</title>
        <authorList>
            <person name="Cabello-Yeves P.J."/>
            <person name="Picazo A."/>
            <person name="Camacho A."/>
            <person name="Callieri C."/>
            <person name="Rosselli R."/>
            <person name="Roda-Garcia J.J."/>
            <person name="Coutinho F.H."/>
            <person name="Rodriguez-Valera F."/>
        </authorList>
    </citation>
    <scope>NUCLEOTIDE SEQUENCE [LARGE SCALE GENOMIC DNA]</scope>
    <source>
        <strain evidence="1 2">Tous</strain>
    </source>
</reference>
<dbReference type="EMBL" id="PXXO01000004">
    <property type="protein sequence ID" value="PSJ06315.1"/>
    <property type="molecule type" value="Genomic_DNA"/>
</dbReference>